<reference evidence="1" key="1">
    <citation type="submission" date="2018-05" db="EMBL/GenBank/DDBJ databases">
        <authorList>
            <person name="Lanie J.A."/>
            <person name="Ng W.-L."/>
            <person name="Kazmierczak K.M."/>
            <person name="Andrzejewski T.M."/>
            <person name="Davidsen T.M."/>
            <person name="Wayne K.J."/>
            <person name="Tettelin H."/>
            <person name="Glass J.I."/>
            <person name="Rusch D."/>
            <person name="Podicherti R."/>
            <person name="Tsui H.-C.T."/>
            <person name="Winkler M.E."/>
        </authorList>
    </citation>
    <scope>NUCLEOTIDE SEQUENCE</scope>
</reference>
<dbReference type="InterPro" id="IPR029056">
    <property type="entry name" value="Ribokinase-like"/>
</dbReference>
<proteinExistence type="predicted"/>
<evidence type="ECO:0008006" key="2">
    <source>
        <dbReference type="Google" id="ProtNLM"/>
    </source>
</evidence>
<organism evidence="1">
    <name type="scientific">marine metagenome</name>
    <dbReference type="NCBI Taxonomy" id="408172"/>
    <lineage>
        <taxon>unclassified sequences</taxon>
        <taxon>metagenomes</taxon>
        <taxon>ecological metagenomes</taxon>
    </lineage>
</organism>
<sequence length="130" mass="14037">MSILSVGSVALDSVRTPYGSAESVVGGSAVFFTAAATLFHPVQVVGVVGEDYPLHELDFLLSRGADLSGIERCAGESFFWSGRYSSDLSTRDTLETRLGVFANFEPKIPESFRSARIVFLGNIDPMLQLN</sequence>
<gene>
    <name evidence="1" type="ORF">METZ01_LOCUS249914</name>
</gene>
<accession>A0A382IBN7</accession>
<dbReference type="AlphaFoldDB" id="A0A382IBN7"/>
<feature type="non-terminal residue" evidence="1">
    <location>
        <position position="130"/>
    </location>
</feature>
<dbReference type="Gene3D" id="3.40.1190.20">
    <property type="match status" value="1"/>
</dbReference>
<dbReference type="EMBL" id="UINC01066394">
    <property type="protein sequence ID" value="SVB97060.1"/>
    <property type="molecule type" value="Genomic_DNA"/>
</dbReference>
<protein>
    <recommendedName>
        <fullName evidence="2">Carbohydrate kinase PfkB domain-containing protein</fullName>
    </recommendedName>
</protein>
<dbReference type="SUPFAM" id="SSF53613">
    <property type="entry name" value="Ribokinase-like"/>
    <property type="match status" value="1"/>
</dbReference>
<name>A0A382IBN7_9ZZZZ</name>
<evidence type="ECO:0000313" key="1">
    <source>
        <dbReference type="EMBL" id="SVB97060.1"/>
    </source>
</evidence>